<dbReference type="HOGENOM" id="CLU_1544415_0_0_6"/>
<sequence length="173" mass="18877">MDHGAWMMIDGAINPGALPAIFRDDAGGSGAMAVLHGTDYAAIADSGPLLVRAGAGSHLMAQWRANELPARHAWVFQSDRSDEEVAAFWRRRLFFLAPDGRRFWFRFADARVMSRAHGDRALPEGFWQGLSGVRFHPRQAVWSPVDEAREGADTGEFVISEGQAQRIAGGAAS</sequence>
<evidence type="ECO:0000313" key="2">
    <source>
        <dbReference type="EMBL" id="ABI56193.1"/>
    </source>
</evidence>
<proteinExistence type="predicted"/>
<dbReference type="KEGG" id="aeh:Mlg_0839"/>
<dbReference type="OrthoDB" id="6163489at2"/>
<dbReference type="InterPro" id="IPR025391">
    <property type="entry name" value="DUF4123"/>
</dbReference>
<dbReference type="RefSeq" id="WP_011628588.1">
    <property type="nucleotide sequence ID" value="NC_008340.1"/>
</dbReference>
<dbReference type="Proteomes" id="UP000001962">
    <property type="component" value="Chromosome"/>
</dbReference>
<dbReference type="EMBL" id="CP000453">
    <property type="protein sequence ID" value="ABI56193.1"/>
    <property type="molecule type" value="Genomic_DNA"/>
</dbReference>
<name>Q0AAE4_ALKEH</name>
<protein>
    <recommendedName>
        <fullName evidence="1">DUF4123 domain-containing protein</fullName>
    </recommendedName>
</protein>
<keyword evidence="3" id="KW-1185">Reference proteome</keyword>
<organism evidence="2 3">
    <name type="scientific">Alkalilimnicola ehrlichii (strain ATCC BAA-1101 / DSM 17681 / MLHE-1)</name>
    <dbReference type="NCBI Taxonomy" id="187272"/>
    <lineage>
        <taxon>Bacteria</taxon>
        <taxon>Pseudomonadati</taxon>
        <taxon>Pseudomonadota</taxon>
        <taxon>Gammaproteobacteria</taxon>
        <taxon>Chromatiales</taxon>
        <taxon>Ectothiorhodospiraceae</taxon>
        <taxon>Alkalilimnicola</taxon>
    </lineage>
</organism>
<gene>
    <name evidence="2" type="ordered locus">Mlg_0839</name>
</gene>
<reference evidence="3" key="1">
    <citation type="submission" date="2006-08" db="EMBL/GenBank/DDBJ databases">
        <title>Complete sequence of Alkalilimnicola ehrilichei MLHE-1.</title>
        <authorList>
            <person name="Copeland A."/>
            <person name="Lucas S."/>
            <person name="Lapidus A."/>
            <person name="Barry K."/>
            <person name="Detter J.C."/>
            <person name="Glavina del Rio T."/>
            <person name="Hammon N."/>
            <person name="Israni S."/>
            <person name="Dalin E."/>
            <person name="Tice H."/>
            <person name="Pitluck S."/>
            <person name="Sims D."/>
            <person name="Brettin T."/>
            <person name="Bruce D."/>
            <person name="Han C."/>
            <person name="Tapia R."/>
            <person name="Gilna P."/>
            <person name="Schmutz J."/>
            <person name="Larimer F."/>
            <person name="Land M."/>
            <person name="Hauser L."/>
            <person name="Kyrpides N."/>
            <person name="Mikhailova N."/>
            <person name="Oremland R.S."/>
            <person name="Hoeft S.E."/>
            <person name="Switzer-Blum J."/>
            <person name="Kulp T."/>
            <person name="King G."/>
            <person name="Tabita R."/>
            <person name="Witte B."/>
            <person name="Santini J.M."/>
            <person name="Basu P."/>
            <person name="Hollibaugh J.T."/>
            <person name="Xie G."/>
            <person name="Stolz J.F."/>
            <person name="Richardson P."/>
        </authorList>
    </citation>
    <scope>NUCLEOTIDE SEQUENCE [LARGE SCALE GENOMIC DNA]</scope>
    <source>
        <strain evidence="3">ATCC BAA-1101 / DSM 17681 / MLHE-1</strain>
    </source>
</reference>
<dbReference type="eggNOG" id="ENOG5034BMS">
    <property type="taxonomic scope" value="Bacteria"/>
</dbReference>
<evidence type="ECO:0000259" key="1">
    <source>
        <dbReference type="Pfam" id="PF13503"/>
    </source>
</evidence>
<evidence type="ECO:0000313" key="3">
    <source>
        <dbReference type="Proteomes" id="UP000001962"/>
    </source>
</evidence>
<dbReference type="Pfam" id="PF13503">
    <property type="entry name" value="DUF4123"/>
    <property type="match status" value="1"/>
</dbReference>
<feature type="domain" description="DUF4123" evidence="1">
    <location>
        <begin position="6"/>
        <end position="114"/>
    </location>
</feature>
<accession>Q0AAE4</accession>
<dbReference type="AlphaFoldDB" id="Q0AAE4"/>